<dbReference type="AlphaFoldDB" id="V4PAP1"/>
<reference evidence="4 5" key="1">
    <citation type="journal article" date="2014" name="Nature">
        <title>Sequential evolution of bacterial morphology by co-option of a developmental regulator.</title>
        <authorList>
            <person name="Jiang C."/>
            <person name="Brown P.J."/>
            <person name="Ducret A."/>
            <person name="Brun Y.V."/>
        </authorList>
    </citation>
    <scope>NUCLEOTIDE SEQUENCE [LARGE SCALE GENOMIC DNA]</scope>
    <source>
        <strain evidence="4 5">DSM 16100</strain>
    </source>
</reference>
<accession>V4PAP1</accession>
<dbReference type="CDD" id="cd07034">
    <property type="entry name" value="TPP_PYR_PFOR_IOR-alpha_like"/>
    <property type="match status" value="1"/>
</dbReference>
<dbReference type="eggNOG" id="COG1014">
    <property type="taxonomic scope" value="Bacteria"/>
</dbReference>
<keyword evidence="5" id="KW-1185">Reference proteome</keyword>
<name>V4PAP1_9CAUL</name>
<dbReference type="InterPro" id="IPR002880">
    <property type="entry name" value="Pyrv_Fd/Flavodoxin_OxRdtase_N"/>
</dbReference>
<comment type="caution">
    <text evidence="4">The sequence shown here is derived from an EMBL/GenBank/DDBJ whole genome shotgun (WGS) entry which is preliminary data.</text>
</comment>
<proteinExistence type="predicted"/>
<sequence length="1133" mass="123958">MLMRAEVSLADRYELTSGRAFMTGVQALVRLPMLIRDRDRQAGLNTAGFISGYRGSPLGSYDMQLAQEQKRLDDHDIVVQRGINEDLGATAVWGTQHVPLFNGHRKDGVFGLWYGKGPGVDRTGDVFKHANFAGTSALGGVLALAGDDHNCKSSTLPNQSEFAFADAEMPTLSPSTIDEVIEFGMKGIQLSRYSGCWIGIKTISDLMDASTSAHIDSLRWQTTLPDFDLPEGGLNIRLNHTPDQKEVLHRHFRLPAAQAFARHNGLNPLMQDAPSARLGIATSGKGFLHVLDALRLLQIDEAGARRMGLRIWKVGMVWPLDPVGALAFADGLETVLVVEERRNLIEYQLKNALYGLPDSRRPRVRGKDVVRDVLDLDTVSVAMALFAVLPAEARTEARQAIIARYAEQAIAKENVVQLHTRKPFFCAGCPHNTSTTVPEGSRATAGIGCHYMVQFIPDRHSEICTHMGGEGVTWVGQAPFTDEHHIFANLGDGTYFHSGLLAIRQSVAAYVNITYKILYNDAVAMTGGQHVDGVLHPVTVAQQVAAEGVRRIILVSPHPDRWRNHPKMPSKVSFYHRDQLEVAEAELKATHGTTVLIYDQMCATELRRRRKRGLAPQTKERIFINAKVCEGCGDCSVKSNCIAVGPKETELGRKREIDQSACNLDTSCVKGFCPSFVSLEGAQIKKVQPAAIDHLIHDLPEATPMPLTAQPYNLLLTGIGGLGVTSLSAMIGMAAHIDGVEVICVDQIGLAQRGGAVDAHVRFAAPGVMVPGGRIPLGEADVMIAADMITAHGKACLPLLNTDRTIGFLNSALTPSGEFTLNTNTVFDQLSMVRKVRNAARTLETFDAAGLARTYMGDAVYALMIMWGAAWQAGVLPLSLAAVERAIALNGAAVTANLRAFALGRAWAEGRLEAAPAQTPVFDLDSFVSARMTDLTDYQNAAYAARYRALVDLVRGEPRLAEAVARNAYKLMAYKDEYEVARLYCDPEFRKVLAEQFEDTKAISVYLAPPMMGAKKRKFGPWVFKAFAMLKAGKALRGTPFDLLGYTHERRTERQLITDYVHLIERLARDLRPHNLDLAVALAKLPEEIRGFGHIKLANLDKANVKKADLIAQFEAAQPVTPLTTETKVLLHV</sequence>
<dbReference type="InterPro" id="IPR019752">
    <property type="entry name" value="Pyrv/ketoisovalerate_OxRed_cat"/>
</dbReference>
<evidence type="ECO:0000259" key="3">
    <source>
        <dbReference type="Pfam" id="PF20169"/>
    </source>
</evidence>
<dbReference type="eggNOG" id="COG4231">
    <property type="taxonomic scope" value="Bacteria"/>
</dbReference>
<gene>
    <name evidence="4" type="ORF">ABENE_21070</name>
</gene>
<dbReference type="NCBIfam" id="NF009589">
    <property type="entry name" value="PRK13030.1"/>
    <property type="match status" value="1"/>
</dbReference>
<feature type="domain" description="Pyruvate/ketoisovalerate oxidoreductase catalytic" evidence="2">
    <location>
        <begin position="720"/>
        <end position="905"/>
    </location>
</feature>
<dbReference type="PANTHER" id="PTHR48084:SF3">
    <property type="entry name" value="SUBUNIT OF PYRUVATE:FLAVODOXIN OXIDOREDUCTASE"/>
    <property type="match status" value="1"/>
</dbReference>
<dbReference type="Pfam" id="PF20169">
    <property type="entry name" value="DUF6537"/>
    <property type="match status" value="1"/>
</dbReference>
<keyword evidence="1" id="KW-0560">Oxidoreductase</keyword>
<organism evidence="4 5">
    <name type="scientific">Asticcacaulis benevestitus DSM 16100 = ATCC BAA-896</name>
    <dbReference type="NCBI Taxonomy" id="1121022"/>
    <lineage>
        <taxon>Bacteria</taxon>
        <taxon>Pseudomonadati</taxon>
        <taxon>Pseudomonadota</taxon>
        <taxon>Alphaproteobacteria</taxon>
        <taxon>Caulobacterales</taxon>
        <taxon>Caulobacteraceae</taxon>
        <taxon>Asticcacaulis</taxon>
    </lineage>
</organism>
<evidence type="ECO:0000259" key="2">
    <source>
        <dbReference type="Pfam" id="PF01558"/>
    </source>
</evidence>
<dbReference type="NCBIfam" id="NF009588">
    <property type="entry name" value="PRK13029.1"/>
    <property type="match status" value="1"/>
</dbReference>
<evidence type="ECO:0000313" key="5">
    <source>
        <dbReference type="Proteomes" id="UP000017837"/>
    </source>
</evidence>
<protein>
    <submittedName>
        <fullName evidence="4">Uncharacterized protein</fullName>
    </submittedName>
</protein>
<dbReference type="InterPro" id="IPR029061">
    <property type="entry name" value="THDP-binding"/>
</dbReference>
<dbReference type="InterPro" id="IPR046667">
    <property type="entry name" value="DUF6537"/>
</dbReference>
<feature type="domain" description="DUF6537" evidence="3">
    <location>
        <begin position="925"/>
        <end position="1105"/>
    </location>
</feature>
<dbReference type="Pfam" id="PF01558">
    <property type="entry name" value="POR"/>
    <property type="match status" value="1"/>
</dbReference>
<dbReference type="PATRIC" id="fig|1121022.4.peg.4317"/>
<dbReference type="Proteomes" id="UP000017837">
    <property type="component" value="Unassembled WGS sequence"/>
</dbReference>
<dbReference type="STRING" id="1121022.GCA_000376105_01993"/>
<evidence type="ECO:0000256" key="1">
    <source>
        <dbReference type="ARBA" id="ARBA00023002"/>
    </source>
</evidence>
<dbReference type="EMBL" id="AWGB01000077">
    <property type="protein sequence ID" value="ESQ82325.1"/>
    <property type="molecule type" value="Genomic_DNA"/>
</dbReference>
<evidence type="ECO:0000313" key="4">
    <source>
        <dbReference type="EMBL" id="ESQ82325.1"/>
    </source>
</evidence>
<dbReference type="InterPro" id="IPR051457">
    <property type="entry name" value="2-oxoacid:Fd_oxidoreductase"/>
</dbReference>
<dbReference type="PANTHER" id="PTHR48084">
    <property type="entry name" value="2-OXOGLUTARATE OXIDOREDUCTASE SUBUNIT KORB-RELATED"/>
    <property type="match status" value="1"/>
</dbReference>
<dbReference type="GO" id="GO:0016903">
    <property type="term" value="F:oxidoreductase activity, acting on the aldehyde or oxo group of donors"/>
    <property type="evidence" value="ECO:0007669"/>
    <property type="project" value="InterPro"/>
</dbReference>
<dbReference type="InterPro" id="IPR002869">
    <property type="entry name" value="Pyrv_flavodox_OxRed_cen"/>
</dbReference>
<dbReference type="Gene3D" id="3.40.920.10">
    <property type="entry name" value="Pyruvate-ferredoxin oxidoreductase, PFOR, domain III"/>
    <property type="match status" value="1"/>
</dbReference>
<dbReference type="SUPFAM" id="SSF52518">
    <property type="entry name" value="Thiamin diphosphate-binding fold (THDP-binding)"/>
    <property type="match status" value="2"/>
</dbReference>
<dbReference type="SUPFAM" id="SSF53323">
    <property type="entry name" value="Pyruvate-ferredoxin oxidoreductase, PFOR, domain III"/>
    <property type="match status" value="1"/>
</dbReference>
<dbReference type="Gene3D" id="3.40.50.970">
    <property type="match status" value="1"/>
</dbReference>